<organism evidence="2 3">
    <name type="scientific">Aspergillus novofumigatus (strain IBT 16806)</name>
    <dbReference type="NCBI Taxonomy" id="1392255"/>
    <lineage>
        <taxon>Eukaryota</taxon>
        <taxon>Fungi</taxon>
        <taxon>Dikarya</taxon>
        <taxon>Ascomycota</taxon>
        <taxon>Pezizomycotina</taxon>
        <taxon>Eurotiomycetes</taxon>
        <taxon>Eurotiomycetidae</taxon>
        <taxon>Eurotiales</taxon>
        <taxon>Aspergillaceae</taxon>
        <taxon>Aspergillus</taxon>
        <taxon>Aspergillus subgen. Fumigati</taxon>
    </lineage>
</organism>
<sequence length="152" mass="16985">MRCLDRQPNAVILRIGVRTSRSAMRSPAEGMVPSGSNRGLQCFQDFGQLDEHVLHSLRNELPSRGNLTSSDVPVSQTPMSQVTSPHLCREQPRQEGVTVRLTLAARCSDSYPVDQDRETSPIHLDDMHTPECYTVVCYSRHSYAFLASSSEH</sequence>
<dbReference type="AlphaFoldDB" id="A0A2I1CIT3"/>
<dbReference type="EMBL" id="MSZS01000002">
    <property type="protein sequence ID" value="PKX97545.1"/>
    <property type="molecule type" value="Genomic_DNA"/>
</dbReference>
<name>A0A2I1CIT3_ASPN1</name>
<evidence type="ECO:0000313" key="3">
    <source>
        <dbReference type="Proteomes" id="UP000234474"/>
    </source>
</evidence>
<accession>A0A2I1CIT3</accession>
<evidence type="ECO:0000313" key="2">
    <source>
        <dbReference type="EMBL" id="PKX97545.1"/>
    </source>
</evidence>
<comment type="caution">
    <text evidence="2">The sequence shown here is derived from an EMBL/GenBank/DDBJ whole genome shotgun (WGS) entry which is preliminary data.</text>
</comment>
<dbReference type="GeneID" id="36528363"/>
<feature type="region of interest" description="Disordered" evidence="1">
    <location>
        <begin position="62"/>
        <end position="86"/>
    </location>
</feature>
<gene>
    <name evidence="2" type="ORF">P174DRAFT_112718</name>
</gene>
<dbReference type="RefSeq" id="XP_024686140.1">
    <property type="nucleotide sequence ID" value="XM_024821037.1"/>
</dbReference>
<evidence type="ECO:0000256" key="1">
    <source>
        <dbReference type="SAM" id="MobiDB-lite"/>
    </source>
</evidence>
<feature type="compositionally biased region" description="Polar residues" evidence="1">
    <location>
        <begin position="65"/>
        <end position="84"/>
    </location>
</feature>
<dbReference type="VEuPathDB" id="FungiDB:P174DRAFT_112718"/>
<dbReference type="Proteomes" id="UP000234474">
    <property type="component" value="Unassembled WGS sequence"/>
</dbReference>
<reference evidence="3" key="1">
    <citation type="journal article" date="2018" name="Proc. Natl. Acad. Sci. U.S.A.">
        <title>Linking secondary metabolites to gene clusters through genome sequencing of six diverse Aspergillus species.</title>
        <authorList>
            <person name="Kaerboelling I."/>
            <person name="Vesth T.C."/>
            <person name="Frisvad J.C."/>
            <person name="Nybo J.L."/>
            <person name="Theobald S."/>
            <person name="Kuo A."/>
            <person name="Bowyer P."/>
            <person name="Matsuda Y."/>
            <person name="Mondo S."/>
            <person name="Lyhne E.K."/>
            <person name="Kogle M.E."/>
            <person name="Clum A."/>
            <person name="Lipzen A."/>
            <person name="Salamov A."/>
            <person name="Ngan C.Y."/>
            <person name="Daum C."/>
            <person name="Chiniquy J."/>
            <person name="Barry K."/>
            <person name="LaButti K."/>
            <person name="Haridas S."/>
            <person name="Simmons B.A."/>
            <person name="Magnuson J.K."/>
            <person name="Mortensen U.H."/>
            <person name="Larsen T.O."/>
            <person name="Grigoriev I.V."/>
            <person name="Baker S.E."/>
            <person name="Andersen M.R."/>
        </authorList>
    </citation>
    <scope>NUCLEOTIDE SEQUENCE [LARGE SCALE GENOMIC DNA]</scope>
    <source>
        <strain evidence="3">IBT 16806</strain>
    </source>
</reference>
<protein>
    <submittedName>
        <fullName evidence="2">Uncharacterized protein</fullName>
    </submittedName>
</protein>
<keyword evidence="3" id="KW-1185">Reference proteome</keyword>
<proteinExistence type="predicted"/>